<dbReference type="EMBL" id="VLNR01000011">
    <property type="protein sequence ID" value="TSE09848.1"/>
    <property type="molecule type" value="Genomic_DNA"/>
</dbReference>
<protein>
    <submittedName>
        <fullName evidence="1">RHS repeat protein</fullName>
    </submittedName>
</protein>
<proteinExistence type="predicted"/>
<dbReference type="Pfam" id="PF05593">
    <property type="entry name" value="RHS_repeat"/>
    <property type="match status" value="1"/>
</dbReference>
<gene>
    <name evidence="1" type="ORF">FOF46_07485</name>
</gene>
<evidence type="ECO:0000313" key="2">
    <source>
        <dbReference type="Proteomes" id="UP000318833"/>
    </source>
</evidence>
<dbReference type="Gene3D" id="2.180.10.10">
    <property type="entry name" value="RHS repeat-associated core"/>
    <property type="match status" value="1"/>
</dbReference>
<organism evidence="1 2">
    <name type="scientific">Aquimarina algiphila</name>
    <dbReference type="NCBI Taxonomy" id="2047982"/>
    <lineage>
        <taxon>Bacteria</taxon>
        <taxon>Pseudomonadati</taxon>
        <taxon>Bacteroidota</taxon>
        <taxon>Flavobacteriia</taxon>
        <taxon>Flavobacteriales</taxon>
        <taxon>Flavobacteriaceae</taxon>
        <taxon>Aquimarina</taxon>
    </lineage>
</organism>
<dbReference type="Proteomes" id="UP000318833">
    <property type="component" value="Unassembled WGS sequence"/>
</dbReference>
<dbReference type="OrthoDB" id="9814627at2"/>
<accession>A0A554VNB9</accession>
<name>A0A554VNB9_9FLAO</name>
<evidence type="ECO:0000313" key="1">
    <source>
        <dbReference type="EMBL" id="TSE09848.1"/>
    </source>
</evidence>
<sequence length="1094" mass="122292">MIRKHLLCVIGMFYAFTFGQELPQLSPPTPEVAAIGKYTDIPVGLNTGTPNISIPLMSLSEFGIEVPVSVNYHASGIKVNEIASRIGIGWSLAAGGMITRQVRGIPDDEKEGFLNTTNTVDAFFNLTPQQQALAFDDAVRSKTQDYESDLYYFNFPGGSGKFFFDQQGAIYSHPKNDHQIRKITGQVNNITTILGWEVITPQGMTYTFGIIPGSSELVTEVKRNLIYGENSQLPSGFTFHTSGWYLTQIRDYKGNSVRFNYSKGTTDVVYYSLLDQKKYLPSIVPGANGNCNVPDVSTSLSEDRYLPTYLTTIEGTQGSIQFNYDTSRNDLKNDKALTAVTLKDANDNVIDSYRFEHGYFTTAPWERLGTYGDLDQRTKKLYLKKIKQQKGSVINKEHSFSYYEDHAFPERLSFNKDFWDYSNGADNDVLYPGAVYTNGYGNPVDVNGADRAVNSDFAQTLLLKEIVYPTKGSTEFIYESNTVTGGKAFFAGNTLKSVIITGSQITTSPDSSEVLSSSFTLPEKTLIYYRSTAVAACDNNLGSNDCPTLWLADANGNTLRTFRGNSSDAQPFELEAGTYTVNAQNGLIPTSLENGIPRYDNTASLYFYKKEVVDNNGSSTSIAFTGGLRIKEMRFKDTNGSLINTKKYEYRQFAHPELSSGFASNPPSFIYLRAPFFDGSLNCTFNIIQSNSLFPQNGLSSYHVGYTNVTEFNTDNSQGKTEYTYRFIPDDHRYSENNQFLPGEGYPFAPAKDYSHQRGLLLGTKVYKFNPSSQNFSIVEELSNIYTRKGEFLSGNIAMGYIGSASPEYTMYNNFSDRYLMTGTEKTSYYPSGNVKITTQYTFDEGYQGRTFPTTITTTDSNGDSVETKTYYPDDVSSADALGSPLTATEYSAISNLKKSVYYRITEPIQQETRINNVLATKQLTKYQIFGSITLPKSVQVAKGSRDLENRIEYLNYDSQGNPLEVTQTDGSHTIYIWGYNDRYPIAKIDHASYIDMPAAVHTLITQLKTNTNQETNPAQEATIRGLIDDLRSHTYFANAQITSFTYDPLIGVTSVTDPRGYTMTYHYDIFNRLEHVKDAAGKLISENKYGYKN</sequence>
<reference evidence="1 2" key="1">
    <citation type="submission" date="2019-07" db="EMBL/GenBank/DDBJ databases">
        <title>The draft genome sequence of Aquimarina algiphila M91.</title>
        <authorList>
            <person name="Meng X."/>
        </authorList>
    </citation>
    <scope>NUCLEOTIDE SEQUENCE [LARGE SCALE GENOMIC DNA]</scope>
    <source>
        <strain evidence="1 2">M91</strain>
    </source>
</reference>
<dbReference type="AlphaFoldDB" id="A0A554VNB9"/>
<dbReference type="InterPro" id="IPR031325">
    <property type="entry name" value="RHS_repeat"/>
</dbReference>
<keyword evidence="2" id="KW-1185">Reference proteome</keyword>
<dbReference type="RefSeq" id="WP_143916022.1">
    <property type="nucleotide sequence ID" value="NZ_CANMIK010000028.1"/>
</dbReference>
<comment type="caution">
    <text evidence="1">The sequence shown here is derived from an EMBL/GenBank/DDBJ whole genome shotgun (WGS) entry which is preliminary data.</text>
</comment>